<organism evidence="1">
    <name type="scientific">Aureimonas altamirensis</name>
    <dbReference type="NCBI Taxonomy" id="370622"/>
    <lineage>
        <taxon>Bacteria</taxon>
        <taxon>Pseudomonadati</taxon>
        <taxon>Pseudomonadota</taxon>
        <taxon>Alphaproteobacteria</taxon>
        <taxon>Hyphomicrobiales</taxon>
        <taxon>Aurantimonadaceae</taxon>
        <taxon>Aureimonas</taxon>
    </lineage>
</organism>
<evidence type="ECO:0008006" key="2">
    <source>
        <dbReference type="Google" id="ProtNLM"/>
    </source>
</evidence>
<sequence length="308" mass="34098">MTEGQDAIGRTGHGAEPEVSPLATLITNLARTRKGFRVSIGTAPSGCRTVSDILADATIMDAWLSAQAVYTTDLDRKAQAAYLIIDHSSLVAMGVAAPYLTLRILPEIRPDHVALTFTTGMTTHEGRSVEETEVALHFLSERFATDNQELQVHPCHTPRGGECLRNTLRSDLEGHFQPVVHLLASLSGLSRSALWRLVADQILAVFLEVGRQIGNEEEARLEALAIIKHPGSPLNNRQTSHFSISVRATDDPSRILSSRTYRARGGCCRFYTSRTGRYCSTCVHRDPIERNRDLENRLRSQLRQDGMQ</sequence>
<name>A0A0P0YVW1_9HYPH</name>
<dbReference type="AlphaFoldDB" id="A0A0P0YVW1"/>
<reference evidence="1" key="1">
    <citation type="journal article" date="2015" name="Proc. Natl. Acad. Sci. U.S.A.">
        <title>Bacterial clade with the ribosomal RNA operon on a small plasmid rather than the chromosome.</title>
        <authorList>
            <person name="Anda M."/>
            <person name="Ohtsubo Y."/>
            <person name="Okubo T."/>
            <person name="Sugawara M."/>
            <person name="Nagata Y."/>
            <person name="Tsuda M."/>
            <person name="Minamisawa K."/>
            <person name="Mitsui H."/>
        </authorList>
    </citation>
    <scope>NUCLEOTIDE SEQUENCE</scope>
    <source>
        <strain evidence="1">DSM 21988</strain>
    </source>
</reference>
<accession>A0A0P0YVW1</accession>
<evidence type="ECO:0000313" key="1">
    <source>
        <dbReference type="EMBL" id="BAT25475.1"/>
    </source>
</evidence>
<protein>
    <recommendedName>
        <fullName evidence="2">Ferric siderophore reductase C-terminal domain-containing protein</fullName>
    </recommendedName>
</protein>
<proteinExistence type="predicted"/>
<dbReference type="EMBL" id="LC066370">
    <property type="protein sequence ID" value="BAT25475.1"/>
    <property type="molecule type" value="Genomic_DNA"/>
</dbReference>
<dbReference type="RefSeq" id="WP_143190315.1">
    <property type="nucleotide sequence ID" value="NZ_BBWQ01000026.1"/>
</dbReference>